<dbReference type="AlphaFoldDB" id="A0A1R1Y7Y0"/>
<dbReference type="Proteomes" id="UP000187429">
    <property type="component" value="Unassembled WGS sequence"/>
</dbReference>
<proteinExistence type="predicted"/>
<organism evidence="1 2">
    <name type="scientific">Smittium culicis</name>
    <dbReference type="NCBI Taxonomy" id="133412"/>
    <lineage>
        <taxon>Eukaryota</taxon>
        <taxon>Fungi</taxon>
        <taxon>Fungi incertae sedis</taxon>
        <taxon>Zoopagomycota</taxon>
        <taxon>Kickxellomycotina</taxon>
        <taxon>Harpellomycetes</taxon>
        <taxon>Harpellales</taxon>
        <taxon>Legeriomycetaceae</taxon>
        <taxon>Smittium</taxon>
    </lineage>
</organism>
<gene>
    <name evidence="1" type="ORF">AYI69_g5164</name>
</gene>
<comment type="caution">
    <text evidence="1">The sequence shown here is derived from an EMBL/GenBank/DDBJ whole genome shotgun (WGS) entry which is preliminary data.</text>
</comment>
<keyword evidence="2" id="KW-1185">Reference proteome</keyword>
<name>A0A1R1Y7Y0_9FUNG</name>
<dbReference type="EMBL" id="LSSM01002122">
    <property type="protein sequence ID" value="OMJ22988.1"/>
    <property type="molecule type" value="Genomic_DNA"/>
</dbReference>
<reference evidence="2" key="1">
    <citation type="submission" date="2017-01" db="EMBL/GenBank/DDBJ databases">
        <authorList>
            <person name="Wang Y."/>
            <person name="White M."/>
            <person name="Kvist S."/>
            <person name="Moncalvo J.-M."/>
        </authorList>
    </citation>
    <scope>NUCLEOTIDE SEQUENCE [LARGE SCALE GENOMIC DNA]</scope>
    <source>
        <strain evidence="2">ID-206-W2</strain>
    </source>
</reference>
<dbReference type="OrthoDB" id="5592268at2759"/>
<evidence type="ECO:0000313" key="1">
    <source>
        <dbReference type="EMBL" id="OMJ22988.1"/>
    </source>
</evidence>
<evidence type="ECO:0000313" key="2">
    <source>
        <dbReference type="Proteomes" id="UP000187429"/>
    </source>
</evidence>
<evidence type="ECO:0008006" key="3">
    <source>
        <dbReference type="Google" id="ProtNLM"/>
    </source>
</evidence>
<accession>A0A1R1Y7Y0</accession>
<protein>
    <recommendedName>
        <fullName evidence="3">Retrovirus-related Pol polyprotein from transposon</fullName>
    </recommendedName>
</protein>
<sequence length="164" mass="18998">MYGFKLTLPVNWEKLDENMDIEEDIKERIDLIKFDLPEIRRLGSLNNIKSKIINEKRYIEKVIESEFEVGDKVLKYVPGIKTKFEPLWEGPYTVTRVAGKGTYIISDQEMNREIVIGDYLKTYFNNKNMIPVVASSRLNSKIRKHQRPIGLTGDGQVFSRGSVV</sequence>